<dbReference type="AlphaFoldDB" id="A0ABC8RCZ4"/>
<evidence type="ECO:0000313" key="1">
    <source>
        <dbReference type="EMBL" id="CAK9142836.1"/>
    </source>
</evidence>
<sequence length="79" mass="8849">MRSVFRLGRGHHYLVARIVIDVVRIEKTEAQVDENEITDHARGTNIALEETTCIKASDAGPMLIDEPSVKMEQENANKS</sequence>
<protein>
    <submittedName>
        <fullName evidence="1">Uncharacterized protein</fullName>
    </submittedName>
</protein>
<organism evidence="1 2">
    <name type="scientific">Ilex paraguariensis</name>
    <name type="common">yerba mate</name>
    <dbReference type="NCBI Taxonomy" id="185542"/>
    <lineage>
        <taxon>Eukaryota</taxon>
        <taxon>Viridiplantae</taxon>
        <taxon>Streptophyta</taxon>
        <taxon>Embryophyta</taxon>
        <taxon>Tracheophyta</taxon>
        <taxon>Spermatophyta</taxon>
        <taxon>Magnoliopsida</taxon>
        <taxon>eudicotyledons</taxon>
        <taxon>Gunneridae</taxon>
        <taxon>Pentapetalae</taxon>
        <taxon>asterids</taxon>
        <taxon>campanulids</taxon>
        <taxon>Aquifoliales</taxon>
        <taxon>Aquifoliaceae</taxon>
        <taxon>Ilex</taxon>
    </lineage>
</organism>
<dbReference type="Proteomes" id="UP001642360">
    <property type="component" value="Unassembled WGS sequence"/>
</dbReference>
<gene>
    <name evidence="1" type="ORF">ILEXP_LOCUS10528</name>
</gene>
<name>A0ABC8RCZ4_9AQUA</name>
<comment type="caution">
    <text evidence="1">The sequence shown here is derived from an EMBL/GenBank/DDBJ whole genome shotgun (WGS) entry which is preliminary data.</text>
</comment>
<proteinExistence type="predicted"/>
<evidence type="ECO:0000313" key="2">
    <source>
        <dbReference type="Proteomes" id="UP001642360"/>
    </source>
</evidence>
<dbReference type="EMBL" id="CAUOFW020001257">
    <property type="protein sequence ID" value="CAK9142836.1"/>
    <property type="molecule type" value="Genomic_DNA"/>
</dbReference>
<accession>A0ABC8RCZ4</accession>
<keyword evidence="2" id="KW-1185">Reference proteome</keyword>
<reference evidence="1 2" key="1">
    <citation type="submission" date="2024-02" db="EMBL/GenBank/DDBJ databases">
        <authorList>
            <person name="Vignale AGUSTIN F."/>
            <person name="Sosa J E."/>
            <person name="Modenutti C."/>
        </authorList>
    </citation>
    <scope>NUCLEOTIDE SEQUENCE [LARGE SCALE GENOMIC DNA]</scope>
</reference>